<keyword evidence="3 7" id="KW-0812">Transmembrane</keyword>
<comment type="subcellular location">
    <subcellularLocation>
        <location evidence="1">Membrane</location>
    </subcellularLocation>
</comment>
<dbReference type="AlphaFoldDB" id="A0AAV7JAU6"/>
<proteinExistence type="inferred from homology"/>
<organism evidence="8 9">
    <name type="scientific">Oopsacas minuta</name>
    <dbReference type="NCBI Taxonomy" id="111878"/>
    <lineage>
        <taxon>Eukaryota</taxon>
        <taxon>Metazoa</taxon>
        <taxon>Porifera</taxon>
        <taxon>Hexactinellida</taxon>
        <taxon>Hexasterophora</taxon>
        <taxon>Lyssacinosida</taxon>
        <taxon>Leucopsacidae</taxon>
        <taxon>Oopsacas</taxon>
    </lineage>
</organism>
<dbReference type="EMBL" id="JAKMXF010000365">
    <property type="protein sequence ID" value="KAI6645842.1"/>
    <property type="molecule type" value="Genomic_DNA"/>
</dbReference>
<accession>A0AAV7JAU6</accession>
<evidence type="ECO:0000256" key="3">
    <source>
        <dbReference type="ARBA" id="ARBA00022692"/>
    </source>
</evidence>
<comment type="similarity">
    <text evidence="2">Belongs to the CD36 family.</text>
</comment>
<evidence type="ECO:0000256" key="4">
    <source>
        <dbReference type="ARBA" id="ARBA00022989"/>
    </source>
</evidence>
<keyword evidence="9" id="KW-1185">Reference proteome</keyword>
<reference evidence="8 9" key="1">
    <citation type="journal article" date="2023" name="BMC Biol.">
        <title>The compact genome of the sponge Oopsacas minuta (Hexactinellida) is lacking key metazoan core genes.</title>
        <authorList>
            <person name="Santini S."/>
            <person name="Schenkelaars Q."/>
            <person name="Jourda C."/>
            <person name="Duchesne M."/>
            <person name="Belahbib H."/>
            <person name="Rocher C."/>
            <person name="Selva M."/>
            <person name="Riesgo A."/>
            <person name="Vervoort M."/>
            <person name="Leys S.P."/>
            <person name="Kodjabachian L."/>
            <person name="Le Bivic A."/>
            <person name="Borchiellini C."/>
            <person name="Claverie J.M."/>
            <person name="Renard E."/>
        </authorList>
    </citation>
    <scope>NUCLEOTIDE SEQUENCE [LARGE SCALE GENOMIC DNA]</scope>
    <source>
        <strain evidence="8">SPO-2</strain>
    </source>
</reference>
<dbReference type="InterPro" id="IPR002159">
    <property type="entry name" value="CD36_fam"/>
</dbReference>
<protein>
    <submittedName>
        <fullName evidence="8">CD36-like lysosomal integral membrane protein II</fullName>
    </submittedName>
</protein>
<evidence type="ECO:0000313" key="8">
    <source>
        <dbReference type="EMBL" id="KAI6645842.1"/>
    </source>
</evidence>
<dbReference type="GO" id="GO:0016020">
    <property type="term" value="C:membrane"/>
    <property type="evidence" value="ECO:0007669"/>
    <property type="project" value="UniProtKB-SubCell"/>
</dbReference>
<evidence type="ECO:0000313" key="9">
    <source>
        <dbReference type="Proteomes" id="UP001165289"/>
    </source>
</evidence>
<dbReference type="PANTHER" id="PTHR11923">
    <property type="entry name" value="SCAVENGER RECEPTOR CLASS B TYPE-1 SR-B1"/>
    <property type="match status" value="1"/>
</dbReference>
<feature type="transmembrane region" description="Helical" evidence="7">
    <location>
        <begin position="35"/>
        <end position="63"/>
    </location>
</feature>
<keyword evidence="4 7" id="KW-1133">Transmembrane helix</keyword>
<sequence>MAENGREDENLSEDTLLIKENLKQEKKVTKYSHRLIIYTIIFVLILFITSFILTISGGVLWFVTYKDIHTQVTHEMSLQNGTLIYEQWIAPDARIYKDFYIFNWTNPSDLALGIAPKLIEVGPYRYREYRNKTVTAVSENGCHVIYTQHKLFVFDRGATSVDLSEDDVIQTLNLPLAGAVHIAKKSIFLTAALNSIILETNSSLYKSLTVKQLIWGYEDDFIKELKKLYIFPKDKNFSIFINDNPQDQEPSIVNTGVCDSKALGEFIQWDGNRQMDIWGDQYANMINGTEGFFFRPFLNSNDRITFFVDDAMRSIELACKNSHTEHKGIDTLRYGLPLYFLQNASCNPANARWYQFCPQGLFYIGNSSIMPDVPAYGSKPHFLDADPNLLSNVSGLFPDREIHDLFVDIEPTTGVTIAVHNRVQINFKLERTEIVYFNEIPSLLYLPILYSDESITLSKELYTHISSKLNTIDLVFSISLVVVVAGLFCLLASTVSSCCLLTNIRSVLKKDSNPSSD</sequence>
<evidence type="ECO:0000256" key="2">
    <source>
        <dbReference type="ARBA" id="ARBA00010532"/>
    </source>
</evidence>
<evidence type="ECO:0000256" key="7">
    <source>
        <dbReference type="SAM" id="Phobius"/>
    </source>
</evidence>
<dbReference type="PANTHER" id="PTHR11923:SF51">
    <property type="entry name" value="LYSOSOME MEMBRANE PROTEIN 2"/>
    <property type="match status" value="1"/>
</dbReference>
<gene>
    <name evidence="8" type="ORF">LOD99_13101</name>
</gene>
<name>A0AAV7JAU6_9METZ</name>
<dbReference type="GO" id="GO:0005737">
    <property type="term" value="C:cytoplasm"/>
    <property type="evidence" value="ECO:0007669"/>
    <property type="project" value="TreeGrafter"/>
</dbReference>
<keyword evidence="5 7" id="KW-0472">Membrane</keyword>
<dbReference type="Proteomes" id="UP001165289">
    <property type="component" value="Unassembled WGS sequence"/>
</dbReference>
<evidence type="ECO:0000256" key="1">
    <source>
        <dbReference type="ARBA" id="ARBA00004370"/>
    </source>
</evidence>
<feature type="transmembrane region" description="Helical" evidence="7">
    <location>
        <begin position="474"/>
        <end position="501"/>
    </location>
</feature>
<dbReference type="PRINTS" id="PR01609">
    <property type="entry name" value="CD36FAMILY"/>
</dbReference>
<evidence type="ECO:0000256" key="5">
    <source>
        <dbReference type="ARBA" id="ARBA00023136"/>
    </source>
</evidence>
<dbReference type="GO" id="GO:0005044">
    <property type="term" value="F:scavenger receptor activity"/>
    <property type="evidence" value="ECO:0007669"/>
    <property type="project" value="TreeGrafter"/>
</dbReference>
<comment type="caution">
    <text evidence="8">The sequence shown here is derived from an EMBL/GenBank/DDBJ whole genome shotgun (WGS) entry which is preliminary data.</text>
</comment>
<keyword evidence="6" id="KW-0325">Glycoprotein</keyword>
<evidence type="ECO:0000256" key="6">
    <source>
        <dbReference type="ARBA" id="ARBA00023180"/>
    </source>
</evidence>
<dbReference type="Pfam" id="PF01130">
    <property type="entry name" value="CD36"/>
    <property type="match status" value="1"/>
</dbReference>